<dbReference type="PANTHER" id="PTHR30572:SF4">
    <property type="entry name" value="ABC TRANSPORTER PERMEASE YTRF"/>
    <property type="match status" value="1"/>
</dbReference>
<sequence>MLSVAWHTLRARWAAFVGSFVALALGVALLTVMGQALAASLDAPVRAPERFAAAPVVVRGQDTLRVATPTGERTKELPRPRPVPAEAVAALRALGPVTEDRSFPVRTYGAPAAPDDLVGHPWSTARFAPYRLTAGRAPAATDEVVTSGDWATIGTRLRTADGPLRVVGTVETVRTISEPGPGPGLEHGPGSGPGFGPGFEHAVFYPDAQAARLAPESTQLVVEADAAAVRAAVTGEEGVRILTGDARRLADADPGRDAEALTALNALFGTAGGVTAFVSVFVVASTFAFAVDRRRREFGLLRTAGATPGQIRRTVLAEALLVGTLASATGCVLGTYGAPLLADLVVDGGLAPKWYAIGGTSAGVWPYPLAFWTGLLVALCGALAASWRAGRTAPAQALREASVDGRALTPGRRVCGTALLLAAVATLAYALVTDPGELLHRKSYISRPMLLITAVALLSPLTVRPLVPRLPGAVGLLARAGAVAAVRRTAAVAAPVLVTVALAGSLLGATATIGAARAAEVRQQTVADFVVTPQDGTTLRTGALEKLRQVPGTIVSASSPTAVFTLEDGVALVKSEARAADPALLDATVRLPVTAGRLGDLDDGSIVVTEEWARHRVGQRVRVWLGDGTPKTLRIAAVLSIGTGDNGAYVTPANAGGGGVDRVDVRVRAGADPTAVAARLRAVDGVRVVDKAQWVRAAQPQTNRTTRLGMLLVLGIALLYTGISLANTLAMAAAERRADLTALRLAGATSGQILRLAATEALTAVAVGALLGLIVTAVNLTGLSAALHLLSAPPTIALPWQALTWTTAACALLAVTTALASTTPALRRPRP</sequence>
<keyword evidence="3 7" id="KW-0812">Transmembrane</keyword>
<dbReference type="Pfam" id="PF02687">
    <property type="entry name" value="FtsX"/>
    <property type="match status" value="2"/>
</dbReference>
<reference evidence="9" key="1">
    <citation type="submission" date="2020-03" db="EMBL/GenBank/DDBJ databases">
        <title>Molecular networking-based the target discovery of potent antiproliferative macrolactams: 5/6/7/16 polycyclic ansamycins and glycosylated trienomycin from Streptomyces cacaoi subsp. asoensis.</title>
        <authorList>
            <person name="Liu L.-L."/>
        </authorList>
    </citation>
    <scope>NUCLEOTIDE SEQUENCE [LARGE SCALE GENOMIC DNA]</scope>
    <source>
        <strain evidence="9">H2S5</strain>
    </source>
</reference>
<evidence type="ECO:0000256" key="4">
    <source>
        <dbReference type="ARBA" id="ARBA00022989"/>
    </source>
</evidence>
<dbReference type="InterPro" id="IPR050250">
    <property type="entry name" value="Macrolide_Exporter_MacB"/>
</dbReference>
<accession>A0A6M4WQP0</accession>
<gene>
    <name evidence="9" type="ORF">G9272_19680</name>
</gene>
<feature type="domain" description="ABC3 transporter permease C-terminal" evidence="8">
    <location>
        <begin position="271"/>
        <end position="393"/>
    </location>
</feature>
<dbReference type="AlphaFoldDB" id="A0A6M4WQP0"/>
<feature type="domain" description="ABC3 transporter permease C-terminal" evidence="8">
    <location>
        <begin position="712"/>
        <end position="826"/>
    </location>
</feature>
<evidence type="ECO:0000256" key="7">
    <source>
        <dbReference type="SAM" id="Phobius"/>
    </source>
</evidence>
<comment type="similarity">
    <text evidence="6">Belongs to the ABC-4 integral membrane protein family.</text>
</comment>
<feature type="transmembrane region" description="Helical" evidence="7">
    <location>
        <begin position="711"/>
        <end position="734"/>
    </location>
</feature>
<organism evidence="9 10">
    <name type="scientific">Streptomyces asoensis</name>
    <dbReference type="NCBI Taxonomy" id="249586"/>
    <lineage>
        <taxon>Bacteria</taxon>
        <taxon>Bacillati</taxon>
        <taxon>Actinomycetota</taxon>
        <taxon>Actinomycetes</taxon>
        <taxon>Kitasatosporales</taxon>
        <taxon>Streptomycetaceae</taxon>
        <taxon>Streptomyces</taxon>
    </lineage>
</organism>
<dbReference type="Proteomes" id="UP000502665">
    <property type="component" value="Chromosome"/>
</dbReference>
<evidence type="ECO:0000256" key="1">
    <source>
        <dbReference type="ARBA" id="ARBA00004651"/>
    </source>
</evidence>
<feature type="transmembrane region" description="Helical" evidence="7">
    <location>
        <begin position="492"/>
        <end position="516"/>
    </location>
</feature>
<evidence type="ECO:0000256" key="2">
    <source>
        <dbReference type="ARBA" id="ARBA00022475"/>
    </source>
</evidence>
<dbReference type="GO" id="GO:0022857">
    <property type="term" value="F:transmembrane transporter activity"/>
    <property type="evidence" value="ECO:0007669"/>
    <property type="project" value="TreeGrafter"/>
</dbReference>
<keyword evidence="4 7" id="KW-1133">Transmembrane helix</keyword>
<evidence type="ECO:0000313" key="10">
    <source>
        <dbReference type="Proteomes" id="UP000502665"/>
    </source>
</evidence>
<dbReference type="PANTHER" id="PTHR30572">
    <property type="entry name" value="MEMBRANE COMPONENT OF TRANSPORTER-RELATED"/>
    <property type="match status" value="1"/>
</dbReference>
<keyword evidence="5 7" id="KW-0472">Membrane</keyword>
<dbReference type="GO" id="GO:0005886">
    <property type="term" value="C:plasma membrane"/>
    <property type="evidence" value="ECO:0007669"/>
    <property type="project" value="UniProtKB-SubCell"/>
</dbReference>
<evidence type="ECO:0000313" key="9">
    <source>
        <dbReference type="EMBL" id="QJT02272.1"/>
    </source>
</evidence>
<evidence type="ECO:0000259" key="8">
    <source>
        <dbReference type="Pfam" id="PF02687"/>
    </source>
</evidence>
<name>A0A6M4WQP0_9ACTN</name>
<feature type="transmembrane region" description="Helical" evidence="7">
    <location>
        <begin position="369"/>
        <end position="390"/>
    </location>
</feature>
<feature type="transmembrane region" description="Helical" evidence="7">
    <location>
        <begin position="266"/>
        <end position="291"/>
    </location>
</feature>
<evidence type="ECO:0000256" key="5">
    <source>
        <dbReference type="ARBA" id="ARBA00023136"/>
    </source>
</evidence>
<evidence type="ECO:0000256" key="3">
    <source>
        <dbReference type="ARBA" id="ARBA00022692"/>
    </source>
</evidence>
<proteinExistence type="inferred from homology"/>
<feature type="transmembrane region" description="Helical" evidence="7">
    <location>
        <begin position="765"/>
        <end position="790"/>
    </location>
</feature>
<feature type="transmembrane region" description="Helical" evidence="7">
    <location>
        <begin position="802"/>
        <end position="826"/>
    </location>
</feature>
<dbReference type="InterPro" id="IPR003838">
    <property type="entry name" value="ABC3_permease_C"/>
</dbReference>
<feature type="transmembrane region" description="Helical" evidence="7">
    <location>
        <begin position="444"/>
        <end position="463"/>
    </location>
</feature>
<keyword evidence="10" id="KW-1185">Reference proteome</keyword>
<dbReference type="EMBL" id="CP049838">
    <property type="protein sequence ID" value="QJT02272.1"/>
    <property type="molecule type" value="Genomic_DNA"/>
</dbReference>
<evidence type="ECO:0000256" key="6">
    <source>
        <dbReference type="ARBA" id="ARBA00038076"/>
    </source>
</evidence>
<dbReference type="RefSeq" id="WP_171397793.1">
    <property type="nucleotide sequence ID" value="NZ_CP049838.1"/>
</dbReference>
<keyword evidence="2" id="KW-1003">Cell membrane</keyword>
<feature type="transmembrane region" description="Helical" evidence="7">
    <location>
        <begin position="319"/>
        <end position="338"/>
    </location>
</feature>
<comment type="subcellular location">
    <subcellularLocation>
        <location evidence="1">Cell membrane</location>
        <topology evidence="1">Multi-pass membrane protein</topology>
    </subcellularLocation>
</comment>
<feature type="transmembrane region" description="Helical" evidence="7">
    <location>
        <begin position="411"/>
        <end position="432"/>
    </location>
</feature>
<protein>
    <submittedName>
        <fullName evidence="9">FtsX-like permease family protein</fullName>
    </submittedName>
</protein>